<dbReference type="GO" id="GO:0016020">
    <property type="term" value="C:membrane"/>
    <property type="evidence" value="ECO:0007669"/>
    <property type="project" value="UniProtKB-ARBA"/>
</dbReference>
<evidence type="ECO:0000313" key="5">
    <source>
        <dbReference type="EMBL" id="KAK2174186.1"/>
    </source>
</evidence>
<dbReference type="PROSITE" id="PS00660">
    <property type="entry name" value="FERM_1"/>
    <property type="match status" value="1"/>
</dbReference>
<feature type="region of interest" description="Disordered" evidence="3">
    <location>
        <begin position="745"/>
        <end position="881"/>
    </location>
</feature>
<dbReference type="InterPro" id="IPR011993">
    <property type="entry name" value="PH-like_dom_sf"/>
</dbReference>
<feature type="compositionally biased region" description="Basic residues" evidence="3">
    <location>
        <begin position="527"/>
        <end position="536"/>
    </location>
</feature>
<dbReference type="Proteomes" id="UP001209878">
    <property type="component" value="Unassembled WGS sequence"/>
</dbReference>
<dbReference type="FunFam" id="1.20.80.10:FF:000003">
    <property type="entry name" value="Tyrosine-protein phosphatase non-receptor type 4"/>
    <property type="match status" value="1"/>
</dbReference>
<feature type="region of interest" description="Disordered" evidence="3">
    <location>
        <begin position="338"/>
        <end position="704"/>
    </location>
</feature>
<organism evidence="5 6">
    <name type="scientific">Ridgeia piscesae</name>
    <name type="common">Tubeworm</name>
    <dbReference type="NCBI Taxonomy" id="27915"/>
    <lineage>
        <taxon>Eukaryota</taxon>
        <taxon>Metazoa</taxon>
        <taxon>Spiralia</taxon>
        <taxon>Lophotrochozoa</taxon>
        <taxon>Annelida</taxon>
        <taxon>Polychaeta</taxon>
        <taxon>Sedentaria</taxon>
        <taxon>Canalipalpata</taxon>
        <taxon>Sabellida</taxon>
        <taxon>Siboglinidae</taxon>
        <taxon>Ridgeia</taxon>
    </lineage>
</organism>
<dbReference type="InterPro" id="IPR019747">
    <property type="entry name" value="FERM_CS"/>
</dbReference>
<dbReference type="FunFam" id="2.30.29.30:FF:000002">
    <property type="entry name" value="Band 4.1-like protein 5 isoform 1"/>
    <property type="match status" value="1"/>
</dbReference>
<dbReference type="Gene3D" id="2.30.29.30">
    <property type="entry name" value="Pleckstrin-homology domain (PH domain)/Phosphotyrosine-binding domain (PTB)"/>
    <property type="match status" value="1"/>
</dbReference>
<evidence type="ECO:0000256" key="3">
    <source>
        <dbReference type="SAM" id="MobiDB-lite"/>
    </source>
</evidence>
<dbReference type="InterPro" id="IPR019748">
    <property type="entry name" value="FERM_central"/>
</dbReference>
<evidence type="ECO:0000256" key="2">
    <source>
        <dbReference type="ARBA" id="ARBA00022490"/>
    </source>
</evidence>
<dbReference type="GO" id="GO:0005856">
    <property type="term" value="C:cytoskeleton"/>
    <property type="evidence" value="ECO:0007669"/>
    <property type="project" value="TreeGrafter"/>
</dbReference>
<feature type="compositionally biased region" description="Basic residues" evidence="3">
    <location>
        <begin position="872"/>
        <end position="881"/>
    </location>
</feature>
<name>A0AAD9KMT8_RIDPI</name>
<feature type="compositionally biased region" description="Polar residues" evidence="3">
    <location>
        <begin position="573"/>
        <end position="582"/>
    </location>
</feature>
<dbReference type="PROSITE" id="PS50057">
    <property type="entry name" value="FERM_3"/>
    <property type="match status" value="1"/>
</dbReference>
<evidence type="ECO:0000256" key="1">
    <source>
        <dbReference type="ARBA" id="ARBA00004496"/>
    </source>
</evidence>
<reference evidence="5" key="1">
    <citation type="journal article" date="2023" name="Mol. Biol. Evol.">
        <title>Third-Generation Sequencing Reveals the Adaptive Role of the Epigenome in Three Deep-Sea Polychaetes.</title>
        <authorList>
            <person name="Perez M."/>
            <person name="Aroh O."/>
            <person name="Sun Y."/>
            <person name="Lan Y."/>
            <person name="Juniper S.K."/>
            <person name="Young C.R."/>
            <person name="Angers B."/>
            <person name="Qian P.Y."/>
        </authorList>
    </citation>
    <scope>NUCLEOTIDE SEQUENCE</scope>
    <source>
        <strain evidence="5">R07B-5</strain>
    </source>
</reference>
<dbReference type="Gene3D" id="1.20.80.10">
    <property type="match status" value="1"/>
</dbReference>
<dbReference type="Gene3D" id="3.10.20.90">
    <property type="entry name" value="Phosphatidylinositol 3-kinase Catalytic Subunit, Chain A, domain 1"/>
    <property type="match status" value="1"/>
</dbReference>
<dbReference type="PANTHER" id="PTHR23280">
    <property type="entry name" value="4.1 G PROTEIN"/>
    <property type="match status" value="1"/>
</dbReference>
<accession>A0AAD9KMT8</accession>
<dbReference type="AlphaFoldDB" id="A0AAD9KMT8"/>
<dbReference type="InterPro" id="IPR018979">
    <property type="entry name" value="FERM_N"/>
</dbReference>
<dbReference type="GO" id="GO:0031032">
    <property type="term" value="P:actomyosin structure organization"/>
    <property type="evidence" value="ECO:0007669"/>
    <property type="project" value="TreeGrafter"/>
</dbReference>
<feature type="compositionally biased region" description="Basic and acidic residues" evidence="3">
    <location>
        <begin position="542"/>
        <end position="555"/>
    </location>
</feature>
<dbReference type="InterPro" id="IPR014352">
    <property type="entry name" value="FERM/acyl-CoA-bd_prot_sf"/>
</dbReference>
<dbReference type="InterPro" id="IPR029071">
    <property type="entry name" value="Ubiquitin-like_domsf"/>
</dbReference>
<evidence type="ECO:0000313" key="6">
    <source>
        <dbReference type="Proteomes" id="UP001209878"/>
    </source>
</evidence>
<feature type="compositionally biased region" description="Basic residues" evidence="3">
    <location>
        <begin position="584"/>
        <end position="598"/>
    </location>
</feature>
<dbReference type="CDD" id="cd14473">
    <property type="entry name" value="FERM_B-lobe"/>
    <property type="match status" value="1"/>
</dbReference>
<dbReference type="Pfam" id="PF09379">
    <property type="entry name" value="FERM_N"/>
    <property type="match status" value="1"/>
</dbReference>
<keyword evidence="2" id="KW-0963">Cytoplasm</keyword>
<dbReference type="SMART" id="SM00295">
    <property type="entry name" value="B41"/>
    <property type="match status" value="1"/>
</dbReference>
<comment type="subcellular location">
    <subcellularLocation>
        <location evidence="1">Cytoplasm</location>
    </subcellularLocation>
</comment>
<dbReference type="EMBL" id="JAODUO010000819">
    <property type="protein sequence ID" value="KAK2174186.1"/>
    <property type="molecule type" value="Genomic_DNA"/>
</dbReference>
<dbReference type="SUPFAM" id="SSF47031">
    <property type="entry name" value="Second domain of FERM"/>
    <property type="match status" value="1"/>
</dbReference>
<feature type="domain" description="FERM" evidence="4">
    <location>
        <begin position="41"/>
        <end position="321"/>
    </location>
</feature>
<dbReference type="SUPFAM" id="SSF54236">
    <property type="entry name" value="Ubiquitin-like"/>
    <property type="match status" value="1"/>
</dbReference>
<feature type="compositionally biased region" description="Low complexity" evidence="3">
    <location>
        <begin position="788"/>
        <end position="798"/>
    </location>
</feature>
<protein>
    <recommendedName>
        <fullName evidence="4">FERM domain-containing protein</fullName>
    </recommendedName>
</protein>
<dbReference type="GO" id="GO:0005737">
    <property type="term" value="C:cytoplasm"/>
    <property type="evidence" value="ECO:0007669"/>
    <property type="project" value="UniProtKB-SubCell"/>
</dbReference>
<comment type="caution">
    <text evidence="5">The sequence shown here is derived from an EMBL/GenBank/DDBJ whole genome shotgun (WGS) entry which is preliminary data.</text>
</comment>
<proteinExistence type="predicted"/>
<sequence length="881" mass="99888">MLVLSRLLPRLFRSDTQKSAATDTERSSQRWDKSKSKSKYFICRILLLDDTQVTLNVKASSKGRELQQKVCDHLNLLEKDYFGLRFLDQSNQTHWLDTSKSLSSQLKTAPPHTFYFGVKFYAVDPCKLREEITRYQFFLQVKRDILQGRLPVPFDLASELCAYAVQSELGDYDPARHTYGYVSEFRFMPNQTEELETRIMQIHKALVGQVPSMTEYKYLDRVKWLEMYGVDLHPVRGEGNVEYFLGLTPTGIVVYRNKSKVSCYFWPRITKLHFKVKMFMVKARDKNNSENVYAFECMSKEAGRHLWKCCVEHHAFFRLTAASESYSNTEKVFRFSSRYRNSGRTEKKQPPAKPTKRPSPRVVRVPSKRYQRRASVAGTPAPESLAPIEIYTPEPGPTNRHRDGYQSAPEAPWEGRNPKQGGLYTSGRDSPMSLHSERMLFPRRPQSGTENESAYHRHRGGCVESGNESEASQRQRRHRRSEESLTYTESQWREMNVRVHGGNYSGPFQLRANGSLSSMASEASHAQQRRRRRRSRSPGNKKPPEELAQHFKYVDPEAEGMTQDQLRDIPYTTVETSVQPFRSKSPHARHRHRSPKRRSCGDIPEQQPVAPVPPPLDPLLQPEGEAPPPYTSFIEEPSSHTPAGYSPTHSRISYRSAHEVPNTPYRPTPEGPNTPYRPTQEAPNTPYRPTQEGPNTPYRPTQRHSHTLQTAVFIQKNETHAAPIVKTKPQEVGPGIGLLSTTYSNSRISRPGNGIPGNSLPSNSQPWTSVPNDDHMREDSGVGIEQESLPSSSSPGYSNQTVAPPGVKMTYQPPHMSHHAVGPPGQMSPVKTVSTPSPAHWNIPPSHRYSGTAYANSPRGQSSSGHDAGGQPRHRNLMTQL</sequence>
<dbReference type="InterPro" id="IPR018980">
    <property type="entry name" value="FERM_PH-like_C"/>
</dbReference>
<evidence type="ECO:0000259" key="4">
    <source>
        <dbReference type="PROSITE" id="PS50057"/>
    </source>
</evidence>
<dbReference type="CDD" id="cd13186">
    <property type="entry name" value="FERM_C_NBL4_NBL5"/>
    <property type="match status" value="1"/>
</dbReference>
<dbReference type="PRINTS" id="PR00935">
    <property type="entry name" value="BAND41"/>
</dbReference>
<dbReference type="InterPro" id="IPR000299">
    <property type="entry name" value="FERM_domain"/>
</dbReference>
<dbReference type="InterPro" id="IPR019749">
    <property type="entry name" value="Band_41_domain"/>
</dbReference>
<dbReference type="Pfam" id="PF00373">
    <property type="entry name" value="FERM_M"/>
    <property type="match status" value="1"/>
</dbReference>
<feature type="compositionally biased region" description="Polar residues" evidence="3">
    <location>
        <begin position="759"/>
        <end position="771"/>
    </location>
</feature>
<dbReference type="SUPFAM" id="SSF50729">
    <property type="entry name" value="PH domain-like"/>
    <property type="match status" value="1"/>
</dbReference>
<dbReference type="FunFam" id="3.10.20.90:FF:000039">
    <property type="entry name" value="Tyrosine-protein phosphatase non-receptor type"/>
    <property type="match status" value="1"/>
</dbReference>
<keyword evidence="6" id="KW-1185">Reference proteome</keyword>
<dbReference type="PANTHER" id="PTHR23280:SF4">
    <property type="entry name" value="BAND 4.1-LIKE PROTEIN 4A"/>
    <property type="match status" value="1"/>
</dbReference>
<dbReference type="InterPro" id="IPR035963">
    <property type="entry name" value="FERM_2"/>
</dbReference>
<gene>
    <name evidence="5" type="ORF">NP493_819g01039</name>
</gene>
<dbReference type="Pfam" id="PF09380">
    <property type="entry name" value="FERM_C"/>
    <property type="match status" value="1"/>
</dbReference>
<dbReference type="SMART" id="SM01196">
    <property type="entry name" value="FERM_C"/>
    <property type="match status" value="1"/>
</dbReference>
<feature type="compositionally biased region" description="Polar residues" evidence="3">
    <location>
        <begin position="853"/>
        <end position="865"/>
    </location>
</feature>
<feature type="compositionally biased region" description="Polar residues" evidence="3">
    <location>
        <begin position="512"/>
        <end position="526"/>
    </location>
</feature>